<organism evidence="2 3">
    <name type="scientific">Echinimonas agarilytica</name>
    <dbReference type="NCBI Taxonomy" id="1215918"/>
    <lineage>
        <taxon>Bacteria</taxon>
        <taxon>Pseudomonadati</taxon>
        <taxon>Pseudomonadota</taxon>
        <taxon>Gammaproteobacteria</taxon>
        <taxon>Alteromonadales</taxon>
        <taxon>Echinimonadaceae</taxon>
        <taxon>Echinimonas</taxon>
    </lineage>
</organism>
<evidence type="ECO:0000313" key="2">
    <source>
        <dbReference type="EMBL" id="MCM2678090.1"/>
    </source>
</evidence>
<dbReference type="PANTHER" id="PTHR33383:SF1">
    <property type="entry name" value="MEMBRANE PROTEIN INSERTION EFFICIENCY FACTOR-RELATED"/>
    <property type="match status" value="1"/>
</dbReference>
<evidence type="ECO:0000256" key="1">
    <source>
        <dbReference type="HAMAP-Rule" id="MF_00386"/>
    </source>
</evidence>
<keyword evidence="1" id="KW-1003">Cell membrane</keyword>
<dbReference type="NCBIfam" id="TIGR00278">
    <property type="entry name" value="membrane protein insertion efficiency factor YidD"/>
    <property type="match status" value="1"/>
</dbReference>
<proteinExistence type="inferred from homology"/>
<evidence type="ECO:0000313" key="3">
    <source>
        <dbReference type="Proteomes" id="UP001165393"/>
    </source>
</evidence>
<accession>A0AA41W3B6</accession>
<keyword evidence="3" id="KW-1185">Reference proteome</keyword>
<dbReference type="Proteomes" id="UP001165393">
    <property type="component" value="Unassembled WGS sequence"/>
</dbReference>
<gene>
    <name evidence="2" type="primary">yidD</name>
    <name evidence="2" type="ORF">NAF29_00195</name>
</gene>
<keyword evidence="1" id="KW-0472">Membrane</keyword>
<dbReference type="AlphaFoldDB" id="A0AA41W3B6"/>
<dbReference type="PANTHER" id="PTHR33383">
    <property type="entry name" value="MEMBRANE PROTEIN INSERTION EFFICIENCY FACTOR-RELATED"/>
    <property type="match status" value="1"/>
</dbReference>
<dbReference type="EMBL" id="JAMQGP010000001">
    <property type="protein sequence ID" value="MCM2678090.1"/>
    <property type="molecule type" value="Genomic_DNA"/>
</dbReference>
<name>A0AA41W3B6_9GAMM</name>
<sequence>MAPLSQNLSKVAIAPIKCYQKLISPLLGPCCRFYPSCSHYAIEAINIHGVGKGSWLAAKRILRCHPFNPGGNDPVPDKPPKKP</sequence>
<comment type="subcellular location">
    <subcellularLocation>
        <location evidence="1">Cell membrane</location>
        <topology evidence="1">Peripheral membrane protein</topology>
        <orientation evidence="1">Cytoplasmic side</orientation>
    </subcellularLocation>
</comment>
<comment type="function">
    <text evidence="1">Could be involved in insertion of integral membrane proteins into the membrane.</text>
</comment>
<dbReference type="HAMAP" id="MF_00386">
    <property type="entry name" value="UPF0161_YidD"/>
    <property type="match status" value="1"/>
</dbReference>
<dbReference type="SMART" id="SM01234">
    <property type="entry name" value="Haemolytic"/>
    <property type="match status" value="1"/>
</dbReference>
<dbReference type="InterPro" id="IPR002696">
    <property type="entry name" value="Membr_insert_effic_factor_YidD"/>
</dbReference>
<comment type="caution">
    <text evidence="2">The sequence shown here is derived from an EMBL/GenBank/DDBJ whole genome shotgun (WGS) entry which is preliminary data.</text>
</comment>
<dbReference type="RefSeq" id="WP_251259407.1">
    <property type="nucleotide sequence ID" value="NZ_JAMQGP010000001.1"/>
</dbReference>
<comment type="similarity">
    <text evidence="1">Belongs to the UPF0161 family.</text>
</comment>
<reference evidence="2 3" key="1">
    <citation type="journal article" date="2013" name="Antonie Van Leeuwenhoek">
        <title>Echinimonas agarilytica gen. nov., sp. nov., a new gammaproteobacterium isolated from the sea urchin Strongylocentrotus intermedius.</title>
        <authorList>
            <person name="Nedashkovskaya O.I."/>
            <person name="Stenkova A.M."/>
            <person name="Zhukova N.V."/>
            <person name="Van Trappen S."/>
            <person name="Lee J.S."/>
            <person name="Kim S.B."/>
        </authorList>
    </citation>
    <scope>NUCLEOTIDE SEQUENCE [LARGE SCALE GENOMIC DNA]</scope>
    <source>
        <strain evidence="2 3">KMM 6351</strain>
    </source>
</reference>
<protein>
    <recommendedName>
        <fullName evidence="1">Putative membrane protein insertion efficiency factor</fullName>
    </recommendedName>
</protein>
<dbReference type="Pfam" id="PF01809">
    <property type="entry name" value="YidD"/>
    <property type="match status" value="1"/>
</dbReference>
<dbReference type="GO" id="GO:0005886">
    <property type="term" value="C:plasma membrane"/>
    <property type="evidence" value="ECO:0007669"/>
    <property type="project" value="UniProtKB-SubCell"/>
</dbReference>